<evidence type="ECO:0000259" key="11">
    <source>
        <dbReference type="PROSITE" id="PS50106"/>
    </source>
</evidence>
<dbReference type="CDD" id="cd06709">
    <property type="entry name" value="PDZ_SYNJ2BP-like"/>
    <property type="match status" value="1"/>
</dbReference>
<reference evidence="12" key="1">
    <citation type="thesis" date="2020" institute="ProQuest LLC" country="789 East Eisenhower Parkway, Ann Arbor, MI, USA">
        <title>Comparative Genomics and Chromosome Evolution.</title>
        <authorList>
            <person name="Mudd A.B."/>
        </authorList>
    </citation>
    <scope>NUCLEOTIDE SEQUENCE</scope>
    <source>
        <strain evidence="12">1538</strain>
        <tissue evidence="12">Blood</tissue>
    </source>
</reference>
<evidence type="ECO:0000256" key="9">
    <source>
        <dbReference type="ARBA" id="ARBA00075222"/>
    </source>
</evidence>
<keyword evidence="6 10" id="KW-0472">Membrane</keyword>
<dbReference type="AlphaFoldDB" id="A0AAV2ZHH9"/>
<keyword evidence="4 10" id="KW-1133">Transmembrane helix</keyword>
<feature type="transmembrane region" description="Helical" evidence="10">
    <location>
        <begin position="117"/>
        <end position="136"/>
    </location>
</feature>
<evidence type="ECO:0000256" key="4">
    <source>
        <dbReference type="ARBA" id="ARBA00022989"/>
    </source>
</evidence>
<dbReference type="Pfam" id="PF00595">
    <property type="entry name" value="PDZ"/>
    <property type="match status" value="1"/>
</dbReference>
<dbReference type="InterPro" id="IPR036034">
    <property type="entry name" value="PDZ_sf"/>
</dbReference>
<dbReference type="PANTHER" id="PTHR23119">
    <property type="entry name" value="DISCS LARGE"/>
    <property type="match status" value="1"/>
</dbReference>
<dbReference type="InterPro" id="IPR050614">
    <property type="entry name" value="Synaptic_Scaffolding_LAP-MAGUK"/>
</dbReference>
<dbReference type="PROSITE" id="PS50106">
    <property type="entry name" value="PDZ"/>
    <property type="match status" value="1"/>
</dbReference>
<dbReference type="PANTHER" id="PTHR23119:SF51">
    <property type="entry name" value="DISKS LARGE 1 TUMOR SUPPRESSOR PROTEIN"/>
    <property type="match status" value="1"/>
</dbReference>
<evidence type="ECO:0000256" key="7">
    <source>
        <dbReference type="ARBA" id="ARBA00063547"/>
    </source>
</evidence>
<dbReference type="GO" id="GO:0016323">
    <property type="term" value="C:basolateral plasma membrane"/>
    <property type="evidence" value="ECO:0007669"/>
    <property type="project" value="TreeGrafter"/>
</dbReference>
<gene>
    <name evidence="12" type="ORF">GDO54_005308</name>
</gene>
<dbReference type="GO" id="GO:0045197">
    <property type="term" value="P:establishment or maintenance of epithelial cell apical/basal polarity"/>
    <property type="evidence" value="ECO:0007669"/>
    <property type="project" value="TreeGrafter"/>
</dbReference>
<evidence type="ECO:0000256" key="10">
    <source>
        <dbReference type="SAM" id="Phobius"/>
    </source>
</evidence>
<dbReference type="EMBL" id="DYDO01000013">
    <property type="protein sequence ID" value="DBA14320.1"/>
    <property type="molecule type" value="Genomic_DNA"/>
</dbReference>
<keyword evidence="2 10" id="KW-0812">Transmembrane</keyword>
<dbReference type="GO" id="GO:0030054">
    <property type="term" value="C:cell junction"/>
    <property type="evidence" value="ECO:0007669"/>
    <property type="project" value="TreeGrafter"/>
</dbReference>
<dbReference type="SMART" id="SM00228">
    <property type="entry name" value="PDZ"/>
    <property type="match status" value="1"/>
</dbReference>
<dbReference type="GO" id="GO:0005741">
    <property type="term" value="C:mitochondrial outer membrane"/>
    <property type="evidence" value="ECO:0007669"/>
    <property type="project" value="UniProtKB-SubCell"/>
</dbReference>
<keyword evidence="5" id="KW-0496">Mitochondrion</keyword>
<dbReference type="FunFam" id="2.30.42.10:FF:000161">
    <property type="entry name" value="Synaptojanin-2-binding protein"/>
    <property type="match status" value="1"/>
</dbReference>
<dbReference type="InterPro" id="IPR001478">
    <property type="entry name" value="PDZ"/>
</dbReference>
<keyword evidence="13" id="KW-1185">Reference proteome</keyword>
<evidence type="ECO:0000256" key="5">
    <source>
        <dbReference type="ARBA" id="ARBA00023128"/>
    </source>
</evidence>
<dbReference type="GO" id="GO:0097120">
    <property type="term" value="P:receptor localization to synapse"/>
    <property type="evidence" value="ECO:0007669"/>
    <property type="project" value="TreeGrafter"/>
</dbReference>
<evidence type="ECO:0000256" key="3">
    <source>
        <dbReference type="ARBA" id="ARBA00022787"/>
    </source>
</evidence>
<organism evidence="12 13">
    <name type="scientific">Pyxicephalus adspersus</name>
    <name type="common">African bullfrog</name>
    <dbReference type="NCBI Taxonomy" id="30357"/>
    <lineage>
        <taxon>Eukaryota</taxon>
        <taxon>Metazoa</taxon>
        <taxon>Chordata</taxon>
        <taxon>Craniata</taxon>
        <taxon>Vertebrata</taxon>
        <taxon>Euteleostomi</taxon>
        <taxon>Amphibia</taxon>
        <taxon>Batrachia</taxon>
        <taxon>Anura</taxon>
        <taxon>Neobatrachia</taxon>
        <taxon>Ranoidea</taxon>
        <taxon>Pyxicephalidae</taxon>
        <taxon>Pyxicephalinae</taxon>
        <taxon>Pyxicephalus</taxon>
    </lineage>
</organism>
<evidence type="ECO:0000313" key="13">
    <source>
        <dbReference type="Proteomes" id="UP001181693"/>
    </source>
</evidence>
<proteinExistence type="predicted"/>
<protein>
    <recommendedName>
        <fullName evidence="8">Synaptojanin-2-binding protein</fullName>
    </recommendedName>
    <alternativeName>
        <fullName evidence="9">Mitochondrial outer membrane protein 25</fullName>
    </alternativeName>
</protein>
<dbReference type="SUPFAM" id="SSF50156">
    <property type="entry name" value="PDZ domain-like"/>
    <property type="match status" value="1"/>
</dbReference>
<evidence type="ECO:0000256" key="1">
    <source>
        <dbReference type="ARBA" id="ARBA00004294"/>
    </source>
</evidence>
<name>A0AAV2ZHH9_PYXAD</name>
<dbReference type="Gene3D" id="2.30.42.10">
    <property type="match status" value="1"/>
</dbReference>
<dbReference type="Proteomes" id="UP001181693">
    <property type="component" value="Unassembled WGS sequence"/>
</dbReference>
<dbReference type="GO" id="GO:0043113">
    <property type="term" value="P:receptor clustering"/>
    <property type="evidence" value="ECO:0007669"/>
    <property type="project" value="TreeGrafter"/>
</dbReference>
<evidence type="ECO:0000256" key="8">
    <source>
        <dbReference type="ARBA" id="ARBA00070337"/>
    </source>
</evidence>
<keyword evidence="3" id="KW-1000">Mitochondrion outer membrane</keyword>
<evidence type="ECO:0000256" key="2">
    <source>
        <dbReference type="ARBA" id="ARBA00022692"/>
    </source>
</evidence>
<comment type="caution">
    <text evidence="12">The sequence shown here is derived from an EMBL/GenBank/DDBJ whole genome shotgun (WGS) entry which is preliminary data.</text>
</comment>
<feature type="domain" description="PDZ" evidence="11">
    <location>
        <begin position="11"/>
        <end position="99"/>
    </location>
</feature>
<dbReference type="GO" id="GO:0019901">
    <property type="term" value="F:protein kinase binding"/>
    <property type="evidence" value="ECO:0007669"/>
    <property type="project" value="TreeGrafter"/>
</dbReference>
<accession>A0AAV2ZHH9</accession>
<comment type="subunit">
    <text evidence="7">Binds (via the PDZ domain) to isoform 2A of SYNJ2 (via the unique motif in the C-terminus). Interacts (via C-terminus) with RALBP1. Interacts (via PDZ domain) with ACVR2A (via C-terminus) and ACVR2B (via C-terminus). Forms a ternary complex with ACVR2A and RALBP1. Interacts with MAPK12. Interacts with DLL1; enhances DLL1 protein stability, and promotes notch signaling in endothelial cells.</text>
</comment>
<comment type="subcellular location">
    <subcellularLocation>
        <location evidence="1">Mitochondrion outer membrane</location>
    </subcellularLocation>
</comment>
<sequence length="145" mass="15735">MSAGSRAVVEDIQLTRGPSGLGFNIVGGTDQQYVSHNDSGIYVSSIKENGAAAVDGRLQEGDRILEVNGFKLENLLHNNAVDLFRNAGEHVVLKVQHQNHLNGPLGSRSDTDSEGTSITMIVVPLILAAVVVFAFVKYRQRMTRF</sequence>
<evidence type="ECO:0000313" key="12">
    <source>
        <dbReference type="EMBL" id="DBA14320.1"/>
    </source>
</evidence>
<evidence type="ECO:0000256" key="6">
    <source>
        <dbReference type="ARBA" id="ARBA00023136"/>
    </source>
</evidence>
<dbReference type="GO" id="GO:0098609">
    <property type="term" value="P:cell-cell adhesion"/>
    <property type="evidence" value="ECO:0007669"/>
    <property type="project" value="TreeGrafter"/>
</dbReference>